<protein>
    <submittedName>
        <fullName evidence="2">Uncharacterized protein</fullName>
    </submittedName>
</protein>
<keyword evidence="1" id="KW-1133">Transmembrane helix</keyword>
<sequence length="120" mass="12659">MTGKYLSDAQAEIVKNQLGRPSEAPSAEYISGLAGLVDGFVRANKTADLDYEECLKAVNANLATFRSILHYPAPAQSLISLASLSSLFSLLFLVGVVNEDYMKQMSASLMPGGSGSLPSA</sequence>
<evidence type="ECO:0000256" key="1">
    <source>
        <dbReference type="SAM" id="Phobius"/>
    </source>
</evidence>
<dbReference type="AlphaFoldDB" id="A0A9D1LN38"/>
<reference evidence="2" key="1">
    <citation type="submission" date="2020-10" db="EMBL/GenBank/DDBJ databases">
        <authorList>
            <person name="Gilroy R."/>
        </authorList>
    </citation>
    <scope>NUCLEOTIDE SEQUENCE</scope>
    <source>
        <strain evidence="2">ChiGjej1B1-22543</strain>
    </source>
</reference>
<dbReference type="Proteomes" id="UP000824070">
    <property type="component" value="Unassembled WGS sequence"/>
</dbReference>
<keyword evidence="1" id="KW-0812">Transmembrane</keyword>
<keyword evidence="1" id="KW-0472">Membrane</keyword>
<gene>
    <name evidence="2" type="ORF">IAC52_01275</name>
</gene>
<evidence type="ECO:0000313" key="2">
    <source>
        <dbReference type="EMBL" id="HIU44911.1"/>
    </source>
</evidence>
<evidence type="ECO:0000313" key="3">
    <source>
        <dbReference type="Proteomes" id="UP000824070"/>
    </source>
</evidence>
<organism evidence="2 3">
    <name type="scientific">Candidatus Alloenteromonas pullicola</name>
    <dbReference type="NCBI Taxonomy" id="2840784"/>
    <lineage>
        <taxon>Bacteria</taxon>
        <taxon>Bacillati</taxon>
        <taxon>Bacillota</taxon>
        <taxon>Bacillota incertae sedis</taxon>
        <taxon>Candidatus Alloenteromonas</taxon>
    </lineage>
</organism>
<name>A0A9D1LN38_9FIRM</name>
<accession>A0A9D1LN38</accession>
<reference evidence="2" key="2">
    <citation type="journal article" date="2021" name="PeerJ">
        <title>Extensive microbial diversity within the chicken gut microbiome revealed by metagenomics and culture.</title>
        <authorList>
            <person name="Gilroy R."/>
            <person name="Ravi A."/>
            <person name="Getino M."/>
            <person name="Pursley I."/>
            <person name="Horton D.L."/>
            <person name="Alikhan N.F."/>
            <person name="Baker D."/>
            <person name="Gharbi K."/>
            <person name="Hall N."/>
            <person name="Watson M."/>
            <person name="Adriaenssens E.M."/>
            <person name="Foster-Nyarko E."/>
            <person name="Jarju S."/>
            <person name="Secka A."/>
            <person name="Antonio M."/>
            <person name="Oren A."/>
            <person name="Chaudhuri R.R."/>
            <person name="La Ragione R."/>
            <person name="Hildebrand F."/>
            <person name="Pallen M.J."/>
        </authorList>
    </citation>
    <scope>NUCLEOTIDE SEQUENCE</scope>
    <source>
        <strain evidence="2">ChiGjej1B1-22543</strain>
    </source>
</reference>
<proteinExistence type="predicted"/>
<feature type="transmembrane region" description="Helical" evidence="1">
    <location>
        <begin position="78"/>
        <end position="97"/>
    </location>
</feature>
<dbReference type="EMBL" id="DVMV01000010">
    <property type="protein sequence ID" value="HIU44911.1"/>
    <property type="molecule type" value="Genomic_DNA"/>
</dbReference>
<comment type="caution">
    <text evidence="2">The sequence shown here is derived from an EMBL/GenBank/DDBJ whole genome shotgun (WGS) entry which is preliminary data.</text>
</comment>